<organism evidence="1 2">
    <name type="scientific">Puccinia triticina</name>
    <dbReference type="NCBI Taxonomy" id="208348"/>
    <lineage>
        <taxon>Eukaryota</taxon>
        <taxon>Fungi</taxon>
        <taxon>Dikarya</taxon>
        <taxon>Basidiomycota</taxon>
        <taxon>Pucciniomycotina</taxon>
        <taxon>Pucciniomycetes</taxon>
        <taxon>Pucciniales</taxon>
        <taxon>Pucciniaceae</taxon>
        <taxon>Puccinia</taxon>
    </lineage>
</organism>
<dbReference type="Proteomes" id="UP001164743">
    <property type="component" value="Chromosome 12A"/>
</dbReference>
<accession>A0ABY7D158</accession>
<dbReference type="EMBL" id="CP110432">
    <property type="protein sequence ID" value="WAQ90594.1"/>
    <property type="molecule type" value="Genomic_DNA"/>
</dbReference>
<name>A0ABY7D158_9BASI</name>
<dbReference type="GeneID" id="77803103"/>
<protein>
    <recommendedName>
        <fullName evidence="3">Dynein heavy chain tail domain-containing protein</fullName>
    </recommendedName>
</protein>
<dbReference type="RefSeq" id="XP_053026149.1">
    <property type="nucleotide sequence ID" value="XM_053162208.1"/>
</dbReference>
<proteinExistence type="predicted"/>
<reference evidence="1" key="1">
    <citation type="submission" date="2022-10" db="EMBL/GenBank/DDBJ databases">
        <title>Puccinia triticina Genome sequencing and assembly.</title>
        <authorList>
            <person name="Li C."/>
        </authorList>
    </citation>
    <scope>NUCLEOTIDE SEQUENCE</scope>
    <source>
        <strain evidence="1">Pt15</strain>
    </source>
</reference>
<evidence type="ECO:0000313" key="2">
    <source>
        <dbReference type="Proteomes" id="UP001164743"/>
    </source>
</evidence>
<evidence type="ECO:0008006" key="3">
    <source>
        <dbReference type="Google" id="ProtNLM"/>
    </source>
</evidence>
<evidence type="ECO:0000313" key="1">
    <source>
        <dbReference type="EMBL" id="WAQ90594.1"/>
    </source>
</evidence>
<sequence>MAHSSPPQTKVGVGANNHARPIKPAVPIPITKLVPPITPRFLEALVLLVETLRQVSTVSGTTPLAHFLGFSLHELNNFDSNHKMHIFQPRVVFLIICGLGALESVESVGNTPGVSATELRQTINKEEITNTAPPVGSLPRGGQLGGTLKRTREIVPGSTTDLRPSCKQSLEEIRDSHYKTISNWMRWDSMLSRIQRGASKEKELESVVKNYMIPLISSLFQKRIKELEADSKGLPAATTSQSSYEGRLEHMIDIFKIWALYHEDANQTSRMKEGCDLLMDFFVDVQKYQIIPNDQLSIFLNGGKGKELVLTYVMGRFPAGQNNLVPYLNLNLKQSLEKGPSTRKMSDLLKLLNKDTWKHIEFDYLKAQLSKKEQIAASISPDLVQIKSIFLEKASPHMKLSMAEVEELLEKLMTCISKIKVSRQDYRFYEGYYSQFKDLYNMMTFLVDTNRDKISVEFIKNSKNFRRMHAFEETAGLISSVMHCLHIRLEGLQKNQRHKPEIDVLADMNENWKSVRFQARDFGKTIENKFPNLEKSSQLLEFVEAKMKPVSSGELLAPEDKTRVEYSVQKSKYQLKRLWVSLSMLKDEANEFEQTFSQSLRILALYPFTVVSEMEKKWGRKIEVHKALKNIRNNIDEVDQPSTISTLTSL</sequence>
<keyword evidence="2" id="KW-1185">Reference proteome</keyword>
<gene>
    <name evidence="1" type="ORF">PtA15_12A584</name>
</gene>